<dbReference type="SMART" id="SM00052">
    <property type="entry name" value="EAL"/>
    <property type="match status" value="1"/>
</dbReference>
<dbReference type="InterPro" id="IPR035919">
    <property type="entry name" value="EAL_sf"/>
</dbReference>
<evidence type="ECO:0000313" key="3">
    <source>
        <dbReference type="Proteomes" id="UP000305881"/>
    </source>
</evidence>
<feature type="domain" description="EAL" evidence="1">
    <location>
        <begin position="9"/>
        <end position="255"/>
    </location>
</feature>
<dbReference type="CDD" id="cd01948">
    <property type="entry name" value="EAL"/>
    <property type="match status" value="1"/>
</dbReference>
<dbReference type="InterPro" id="IPR001633">
    <property type="entry name" value="EAL_dom"/>
</dbReference>
<protein>
    <submittedName>
        <fullName evidence="2">EAL domain-containing protein</fullName>
    </submittedName>
</protein>
<evidence type="ECO:0000313" key="2">
    <source>
        <dbReference type="EMBL" id="QCW83711.1"/>
    </source>
</evidence>
<dbReference type="RefSeq" id="WP_017842472.1">
    <property type="nucleotide sequence ID" value="NZ_CP035467.1"/>
</dbReference>
<dbReference type="OrthoDB" id="1673646at2"/>
<dbReference type="KEGG" id="mbur:EQU24_16775"/>
<dbReference type="InterPro" id="IPR050706">
    <property type="entry name" value="Cyclic-di-GMP_PDE-like"/>
</dbReference>
<dbReference type="Pfam" id="PF00563">
    <property type="entry name" value="EAL"/>
    <property type="match status" value="1"/>
</dbReference>
<evidence type="ECO:0000259" key="1">
    <source>
        <dbReference type="PROSITE" id="PS50883"/>
    </source>
</evidence>
<sequence length="257" mass="28586">MKSDNHYKQLGCAECAGGAGLGFDFTMAFQPIVNTTTQSIYAHEALARGLNNEPAGKVFELVNDANCYRFDQSCRTKAIKLASELNMDTFLSINFMPNAVYRPELCIRTTLEAAKIYGFPVDRIIFEITEGEQVKDHAHLLEIVQYYKAQGFKTAIDDFGAGYSGLNLLAEIQTDIIKLDMALIRHIDQDRNRQAIVKAILQLCGELSIIPLAEGIETYEELSVLQSFGLELFQGYYFAKPAFQSLAALTPNAFAGR</sequence>
<dbReference type="PANTHER" id="PTHR33121">
    <property type="entry name" value="CYCLIC DI-GMP PHOSPHODIESTERASE PDEF"/>
    <property type="match status" value="1"/>
</dbReference>
<dbReference type="GO" id="GO:0071111">
    <property type="term" value="F:cyclic-guanylate-specific phosphodiesterase activity"/>
    <property type="evidence" value="ECO:0007669"/>
    <property type="project" value="InterPro"/>
</dbReference>
<dbReference type="EMBL" id="CP035467">
    <property type="protein sequence ID" value="QCW83711.1"/>
    <property type="molecule type" value="Genomic_DNA"/>
</dbReference>
<gene>
    <name evidence="2" type="ORF">EQU24_16775</name>
</gene>
<organism evidence="2 3">
    <name type="scientific">Methylotuvimicrobium buryatense</name>
    <name type="common">Methylomicrobium buryatense</name>
    <dbReference type="NCBI Taxonomy" id="95641"/>
    <lineage>
        <taxon>Bacteria</taxon>
        <taxon>Pseudomonadati</taxon>
        <taxon>Pseudomonadota</taxon>
        <taxon>Gammaproteobacteria</taxon>
        <taxon>Methylococcales</taxon>
        <taxon>Methylococcaceae</taxon>
        <taxon>Methylotuvimicrobium</taxon>
    </lineage>
</organism>
<dbReference type="STRING" id="675511.GCA_000341735_04097"/>
<dbReference type="SUPFAM" id="SSF141868">
    <property type="entry name" value="EAL domain-like"/>
    <property type="match status" value="1"/>
</dbReference>
<accession>A0A4P9UTL3</accession>
<dbReference type="Gene3D" id="3.20.20.450">
    <property type="entry name" value="EAL domain"/>
    <property type="match status" value="1"/>
</dbReference>
<reference evidence="3" key="1">
    <citation type="journal article" date="2019" name="J. Bacteriol.">
        <title>A Mutagenic Screen Identifies a TonB-Dependent Receptor Required for the Lanthanide Metal Switch in the Type I Methanotroph 'Methylotuvimicrobium buryatense' 5GB1C.</title>
        <authorList>
            <person name="Groom J.D."/>
            <person name="Ford S.M."/>
            <person name="Pesesky M.W."/>
            <person name="Lidstrom M.E."/>
        </authorList>
    </citation>
    <scope>NUCLEOTIDE SEQUENCE [LARGE SCALE GENOMIC DNA]</scope>
    <source>
        <strain evidence="3">5GB1C</strain>
    </source>
</reference>
<proteinExistence type="predicted"/>
<name>A0A4P9UTL3_METBY</name>
<dbReference type="AlphaFoldDB" id="A0A4P9UTL3"/>
<dbReference type="Proteomes" id="UP000305881">
    <property type="component" value="Chromosome"/>
</dbReference>
<dbReference type="PANTHER" id="PTHR33121:SF15">
    <property type="entry name" value="BLUE LIGHT- AND TEMPERATURE-REGULATED ANTIREPRESSOR BLUF"/>
    <property type="match status" value="1"/>
</dbReference>
<keyword evidence="3" id="KW-1185">Reference proteome</keyword>
<dbReference type="PROSITE" id="PS50883">
    <property type="entry name" value="EAL"/>
    <property type="match status" value="1"/>
</dbReference>